<feature type="non-terminal residue" evidence="1">
    <location>
        <position position="69"/>
    </location>
</feature>
<gene>
    <name evidence="1" type="ORF">S01H4_38929</name>
</gene>
<dbReference type="AlphaFoldDB" id="X1BHD2"/>
<comment type="caution">
    <text evidence="1">The sequence shown here is derived from an EMBL/GenBank/DDBJ whole genome shotgun (WGS) entry which is preliminary data.</text>
</comment>
<reference evidence="1" key="1">
    <citation type="journal article" date="2014" name="Front. Microbiol.">
        <title>High frequency of phylogenetically diverse reductive dehalogenase-homologous genes in deep subseafloor sedimentary metagenomes.</title>
        <authorList>
            <person name="Kawai M."/>
            <person name="Futagami T."/>
            <person name="Toyoda A."/>
            <person name="Takaki Y."/>
            <person name="Nishi S."/>
            <person name="Hori S."/>
            <person name="Arai W."/>
            <person name="Tsubouchi T."/>
            <person name="Morono Y."/>
            <person name="Uchiyama I."/>
            <person name="Ito T."/>
            <person name="Fujiyama A."/>
            <person name="Inagaki F."/>
            <person name="Takami H."/>
        </authorList>
    </citation>
    <scope>NUCLEOTIDE SEQUENCE</scope>
    <source>
        <strain evidence="1">Expedition CK06-06</strain>
    </source>
</reference>
<accession>X1BHD2</accession>
<dbReference type="EMBL" id="BART01021035">
    <property type="protein sequence ID" value="GAG95339.1"/>
    <property type="molecule type" value="Genomic_DNA"/>
</dbReference>
<protein>
    <submittedName>
        <fullName evidence="1">Uncharacterized protein</fullName>
    </submittedName>
</protein>
<organism evidence="1">
    <name type="scientific">marine sediment metagenome</name>
    <dbReference type="NCBI Taxonomy" id="412755"/>
    <lineage>
        <taxon>unclassified sequences</taxon>
        <taxon>metagenomes</taxon>
        <taxon>ecological metagenomes</taxon>
    </lineage>
</organism>
<proteinExistence type="predicted"/>
<evidence type="ECO:0000313" key="1">
    <source>
        <dbReference type="EMBL" id="GAG95339.1"/>
    </source>
</evidence>
<name>X1BHD2_9ZZZZ</name>
<sequence length="69" mass="7799">MKNIIEVHELIQSKFPETPDLPMNINETIQIKGDSNFINFKQANSMIHSIIFDYQEIAKFFGGPGGSIT</sequence>